<feature type="domain" description="Nudix hydrolase" evidence="8">
    <location>
        <begin position="74"/>
        <end position="234"/>
    </location>
</feature>
<evidence type="ECO:0000256" key="4">
    <source>
        <dbReference type="ARBA" id="ARBA00007579"/>
    </source>
</evidence>
<dbReference type="PANTHER" id="PTHR10885:SF0">
    <property type="entry name" value="ISOPENTENYL-DIPHOSPHATE DELTA-ISOMERASE"/>
    <property type="match status" value="1"/>
</dbReference>
<sequence length="259" mass="29736">MIKSVITRPLNMVSSSCRTLASSAHLEFLDKYDPQQVTLLYEPLMVVDLNDNIIGKTTKKDAHLLENIEAEPSLVHRAFSFFLFDISTTPSRLILQQRAPEKITYPSLWANTCCSHPLYNDIEMNGVEGVKHAVIRRVKYELGYELDLDLVYLTRIFYQARNIPDDGIFGESEIDYIIFAKHKQTPKLDLVTDFQLNKNEVKQIQSMTLKDCEELVEKGLATPWFARIVKEGLLANWWAALDKNELKDNDGQSDKIIQL</sequence>
<evidence type="ECO:0000256" key="6">
    <source>
        <dbReference type="ARBA" id="ARBA00023229"/>
    </source>
</evidence>
<dbReference type="CDD" id="cd02885">
    <property type="entry name" value="NUDIX_IPP_Isomerase"/>
    <property type="match status" value="1"/>
</dbReference>
<dbReference type="SUPFAM" id="SSF55811">
    <property type="entry name" value="Nudix"/>
    <property type="match status" value="1"/>
</dbReference>
<evidence type="ECO:0000256" key="2">
    <source>
        <dbReference type="ARBA" id="ARBA00003951"/>
    </source>
</evidence>
<dbReference type="UniPathway" id="UPA00059">
    <property type="reaction ID" value="UER00104"/>
</dbReference>
<dbReference type="GO" id="GO:0050992">
    <property type="term" value="P:dimethylallyl diphosphate biosynthetic process"/>
    <property type="evidence" value="ECO:0007669"/>
    <property type="project" value="UniProtKB-UniPathway"/>
</dbReference>
<evidence type="ECO:0000313" key="11">
    <source>
        <dbReference type="Proteomes" id="UP000663828"/>
    </source>
</evidence>
<keyword evidence="6" id="KW-0414">Isoprene biosynthesis</keyword>
<organism evidence="10 11">
    <name type="scientific">Adineta ricciae</name>
    <name type="common">Rotifer</name>
    <dbReference type="NCBI Taxonomy" id="249248"/>
    <lineage>
        <taxon>Eukaryota</taxon>
        <taxon>Metazoa</taxon>
        <taxon>Spiralia</taxon>
        <taxon>Gnathifera</taxon>
        <taxon>Rotifera</taxon>
        <taxon>Eurotatoria</taxon>
        <taxon>Bdelloidea</taxon>
        <taxon>Adinetida</taxon>
        <taxon>Adinetidae</taxon>
        <taxon>Adineta</taxon>
    </lineage>
</organism>
<dbReference type="Pfam" id="PF00293">
    <property type="entry name" value="NUDIX"/>
    <property type="match status" value="1"/>
</dbReference>
<dbReference type="AlphaFoldDB" id="A0A815A9J1"/>
<dbReference type="EC" id="5.3.3.2" evidence="5"/>
<name>A0A815A9J1_ADIRI</name>
<dbReference type="InterPro" id="IPR000086">
    <property type="entry name" value="NUDIX_hydrolase_dom"/>
</dbReference>
<evidence type="ECO:0000256" key="1">
    <source>
        <dbReference type="ARBA" id="ARBA00000374"/>
    </source>
</evidence>
<dbReference type="Proteomes" id="UP000663828">
    <property type="component" value="Unassembled WGS sequence"/>
</dbReference>
<dbReference type="InterPro" id="IPR015797">
    <property type="entry name" value="NUDIX_hydrolase-like_dom_sf"/>
</dbReference>
<comment type="function">
    <text evidence="2">Catalyzes the 1,3-allylic rearrangement of the homoallylic substrate isopentenyl (IPP) to its highly electrophilic allylic isomer, dimethylallyl diphosphate (DMAPP).</text>
</comment>
<protein>
    <recommendedName>
        <fullName evidence="5">isopentenyl-diphosphate Delta-isomerase</fullName>
        <ecNumber evidence="5">5.3.3.2</ecNumber>
    </recommendedName>
</protein>
<reference evidence="10" key="1">
    <citation type="submission" date="2021-02" db="EMBL/GenBank/DDBJ databases">
        <authorList>
            <person name="Nowell W R."/>
        </authorList>
    </citation>
    <scope>NUCLEOTIDE SEQUENCE</scope>
</reference>
<evidence type="ECO:0000313" key="9">
    <source>
        <dbReference type="EMBL" id="CAF0880068.1"/>
    </source>
</evidence>
<dbReference type="OrthoDB" id="510307at2759"/>
<dbReference type="PIRSF" id="PIRSF018427">
    <property type="entry name" value="Isopntndiph_ism"/>
    <property type="match status" value="1"/>
</dbReference>
<dbReference type="EMBL" id="CAJNOR010002147">
    <property type="protein sequence ID" value="CAF1254102.1"/>
    <property type="molecule type" value="Genomic_DNA"/>
</dbReference>
<dbReference type="GO" id="GO:0004452">
    <property type="term" value="F:isopentenyl-diphosphate delta-isomerase activity"/>
    <property type="evidence" value="ECO:0007669"/>
    <property type="project" value="UniProtKB-EC"/>
</dbReference>
<comment type="caution">
    <text evidence="10">The sequence shown here is derived from an EMBL/GenBank/DDBJ whole genome shotgun (WGS) entry which is preliminary data.</text>
</comment>
<comment type="catalytic activity">
    <reaction evidence="1">
        <text>isopentenyl diphosphate = dimethylallyl diphosphate</text>
        <dbReference type="Rhea" id="RHEA:23284"/>
        <dbReference type="ChEBI" id="CHEBI:57623"/>
        <dbReference type="ChEBI" id="CHEBI:128769"/>
        <dbReference type="EC" id="5.3.3.2"/>
    </reaction>
</comment>
<dbReference type="EMBL" id="CAJNOJ010000028">
    <property type="protein sequence ID" value="CAF0880068.1"/>
    <property type="molecule type" value="Genomic_DNA"/>
</dbReference>
<evidence type="ECO:0000256" key="7">
    <source>
        <dbReference type="ARBA" id="ARBA00023235"/>
    </source>
</evidence>
<proteinExistence type="inferred from homology"/>
<keyword evidence="11" id="KW-1185">Reference proteome</keyword>
<dbReference type="NCBIfam" id="TIGR02150">
    <property type="entry name" value="IPP_isom_1"/>
    <property type="match status" value="1"/>
</dbReference>
<evidence type="ECO:0000256" key="3">
    <source>
        <dbReference type="ARBA" id="ARBA00004826"/>
    </source>
</evidence>
<comment type="similarity">
    <text evidence="4">Belongs to the IPP isomerase type 1 family.</text>
</comment>
<dbReference type="PANTHER" id="PTHR10885">
    <property type="entry name" value="ISOPENTENYL-DIPHOSPHATE DELTA-ISOMERASE"/>
    <property type="match status" value="1"/>
</dbReference>
<dbReference type="Gene3D" id="3.90.79.10">
    <property type="entry name" value="Nucleoside Triphosphate Pyrophosphohydrolase"/>
    <property type="match status" value="1"/>
</dbReference>
<gene>
    <name evidence="9" type="ORF">EDS130_LOCUS8745</name>
    <name evidence="10" type="ORF">XAT740_LOCUS26419</name>
</gene>
<dbReference type="Proteomes" id="UP000663852">
    <property type="component" value="Unassembled WGS sequence"/>
</dbReference>
<dbReference type="GO" id="GO:0009240">
    <property type="term" value="P:isopentenyl diphosphate biosynthetic process"/>
    <property type="evidence" value="ECO:0007669"/>
    <property type="project" value="TreeGrafter"/>
</dbReference>
<comment type="pathway">
    <text evidence="3">Isoprenoid biosynthesis; dimethylallyl diphosphate biosynthesis; dimethylallyl diphosphate from isopentenyl diphosphate: step 1/1.</text>
</comment>
<evidence type="ECO:0000259" key="8">
    <source>
        <dbReference type="PROSITE" id="PS51462"/>
    </source>
</evidence>
<accession>A0A815A9J1</accession>
<keyword evidence="7" id="KW-0413">Isomerase</keyword>
<evidence type="ECO:0000313" key="10">
    <source>
        <dbReference type="EMBL" id="CAF1254102.1"/>
    </source>
</evidence>
<dbReference type="PROSITE" id="PS51462">
    <property type="entry name" value="NUDIX"/>
    <property type="match status" value="1"/>
</dbReference>
<dbReference type="GO" id="GO:0005737">
    <property type="term" value="C:cytoplasm"/>
    <property type="evidence" value="ECO:0007669"/>
    <property type="project" value="TreeGrafter"/>
</dbReference>
<dbReference type="InterPro" id="IPR011876">
    <property type="entry name" value="IsopentenylPP_isomerase_typ1"/>
</dbReference>
<evidence type="ECO:0000256" key="5">
    <source>
        <dbReference type="ARBA" id="ARBA00012057"/>
    </source>
</evidence>